<reference evidence="1 2" key="1">
    <citation type="journal article" date="2020" name="Mol. Biol. Evol.">
        <title>Distinct Expression and Methylation Patterns for Genes with Different Fates following a Single Whole-Genome Duplication in Flowering Plants.</title>
        <authorList>
            <person name="Shi T."/>
            <person name="Rahmani R.S."/>
            <person name="Gugger P.F."/>
            <person name="Wang M."/>
            <person name="Li H."/>
            <person name="Zhang Y."/>
            <person name="Li Z."/>
            <person name="Wang Q."/>
            <person name="Van de Peer Y."/>
            <person name="Marchal K."/>
            <person name="Chen J."/>
        </authorList>
    </citation>
    <scope>NUCLEOTIDE SEQUENCE [LARGE SCALE GENOMIC DNA]</scope>
    <source>
        <tissue evidence="1">Leaf</tissue>
    </source>
</reference>
<evidence type="ECO:0000313" key="2">
    <source>
        <dbReference type="Proteomes" id="UP000607653"/>
    </source>
</evidence>
<evidence type="ECO:0000313" key="1">
    <source>
        <dbReference type="EMBL" id="DAD19839.1"/>
    </source>
</evidence>
<protein>
    <submittedName>
        <fullName evidence="1">Uncharacterized protein</fullName>
    </submittedName>
</protein>
<dbReference type="Proteomes" id="UP000607653">
    <property type="component" value="Unassembled WGS sequence"/>
</dbReference>
<gene>
    <name evidence="1" type="ORF">HUJ06_021302</name>
</gene>
<dbReference type="EMBL" id="DUZY01000001">
    <property type="protein sequence ID" value="DAD19839.1"/>
    <property type="molecule type" value="Genomic_DNA"/>
</dbReference>
<comment type="caution">
    <text evidence="1">The sequence shown here is derived from an EMBL/GenBank/DDBJ whole genome shotgun (WGS) entry which is preliminary data.</text>
</comment>
<keyword evidence="2" id="KW-1185">Reference proteome</keyword>
<accession>A0A822XL98</accession>
<dbReference type="AlphaFoldDB" id="A0A822XL98"/>
<name>A0A822XL98_NELNU</name>
<sequence>MDLEYIRGCSFWIETHWVKFLLIDCIVKQFENCNIY</sequence>
<organism evidence="1 2">
    <name type="scientific">Nelumbo nucifera</name>
    <name type="common">Sacred lotus</name>
    <dbReference type="NCBI Taxonomy" id="4432"/>
    <lineage>
        <taxon>Eukaryota</taxon>
        <taxon>Viridiplantae</taxon>
        <taxon>Streptophyta</taxon>
        <taxon>Embryophyta</taxon>
        <taxon>Tracheophyta</taxon>
        <taxon>Spermatophyta</taxon>
        <taxon>Magnoliopsida</taxon>
        <taxon>Proteales</taxon>
        <taxon>Nelumbonaceae</taxon>
        <taxon>Nelumbo</taxon>
    </lineage>
</organism>
<proteinExistence type="predicted"/>